<dbReference type="AlphaFoldDB" id="A0A974Y5R3"/>
<evidence type="ECO:0000313" key="2">
    <source>
        <dbReference type="EMBL" id="QSX78946.1"/>
    </source>
</evidence>
<dbReference type="InterPro" id="IPR001173">
    <property type="entry name" value="Glyco_trans_2-like"/>
</dbReference>
<evidence type="ECO:0000313" key="3">
    <source>
        <dbReference type="Proteomes" id="UP000639274"/>
    </source>
</evidence>
<dbReference type="SUPFAM" id="SSF53448">
    <property type="entry name" value="Nucleotide-diphospho-sugar transferases"/>
    <property type="match status" value="1"/>
</dbReference>
<keyword evidence="3" id="KW-1185">Reference proteome</keyword>
<dbReference type="InterPro" id="IPR029044">
    <property type="entry name" value="Nucleotide-diphossugar_trans"/>
</dbReference>
<feature type="domain" description="Glycosyltransferase 2-like" evidence="1">
    <location>
        <begin position="29"/>
        <end position="174"/>
    </location>
</feature>
<evidence type="ECO:0000259" key="1">
    <source>
        <dbReference type="Pfam" id="PF00535"/>
    </source>
</evidence>
<protein>
    <submittedName>
        <fullName evidence="2">Glycosyltransferase family 2 protein</fullName>
    </submittedName>
</protein>
<dbReference type="PANTHER" id="PTHR43685">
    <property type="entry name" value="GLYCOSYLTRANSFERASE"/>
    <property type="match status" value="1"/>
</dbReference>
<dbReference type="Proteomes" id="UP000639274">
    <property type="component" value="Chromosome"/>
</dbReference>
<organism evidence="2 3">
    <name type="scientific">Agrilutibacter solisilvae</name>
    <dbReference type="NCBI Taxonomy" id="2763317"/>
    <lineage>
        <taxon>Bacteria</taxon>
        <taxon>Pseudomonadati</taxon>
        <taxon>Pseudomonadota</taxon>
        <taxon>Gammaproteobacteria</taxon>
        <taxon>Lysobacterales</taxon>
        <taxon>Lysobacteraceae</taxon>
        <taxon>Agrilutibacter</taxon>
    </lineage>
</organism>
<reference evidence="2 3" key="1">
    <citation type="submission" date="2021-03" db="EMBL/GenBank/DDBJ databases">
        <title>Lysobacter sp. nov. isolated from soil of gangwondo yeongwol, south Korea.</title>
        <authorList>
            <person name="Kim K.R."/>
            <person name="Kim K.H."/>
            <person name="Jeon C.O."/>
        </authorList>
    </citation>
    <scope>NUCLEOTIDE SEQUENCE [LARGE SCALE GENOMIC DNA]</scope>
    <source>
        <strain evidence="2 3">R19</strain>
    </source>
</reference>
<dbReference type="Pfam" id="PF00535">
    <property type="entry name" value="Glycos_transf_2"/>
    <property type="match status" value="1"/>
</dbReference>
<dbReference type="GO" id="GO:0044010">
    <property type="term" value="P:single-species biofilm formation"/>
    <property type="evidence" value="ECO:0007669"/>
    <property type="project" value="TreeGrafter"/>
</dbReference>
<sequence length="331" mass="36389">MAAPDKTAATTAAPAAASTAAAPATTRFSVIVTCYNYKAFVEEAVDSALAQTHAPAQVIVVDDGSTDGSTELLRARYGDDERVTLLCGPNGGQLAAFVRGVEAATGEVLCFLDADDRWEPGYLQQLAAVYDTRPDVGFVFSDIHLFGQETRRIGYADRAIDLGYTAIATYALTHWYGAPTSALSLRRACAQRCLDLPADQARIWRLSADNCLVYGASVLGARKYFLPTGCVGYRIHGNNGWWSKRSATNNYHNRLASRALIAHYARVAGIDESCLELTRLEYRTKPDPGWDETKRYATLALRGQAPWWKRLERALSVLSTRRRKRRGSQRG</sequence>
<proteinExistence type="predicted"/>
<dbReference type="CDD" id="cd00761">
    <property type="entry name" value="Glyco_tranf_GTA_type"/>
    <property type="match status" value="1"/>
</dbReference>
<dbReference type="PANTHER" id="PTHR43685:SF2">
    <property type="entry name" value="GLYCOSYLTRANSFERASE 2-LIKE DOMAIN-CONTAINING PROTEIN"/>
    <property type="match status" value="1"/>
</dbReference>
<dbReference type="EMBL" id="CP071518">
    <property type="protein sequence ID" value="QSX78946.1"/>
    <property type="molecule type" value="Genomic_DNA"/>
</dbReference>
<dbReference type="Gene3D" id="3.90.550.10">
    <property type="entry name" value="Spore Coat Polysaccharide Biosynthesis Protein SpsA, Chain A"/>
    <property type="match status" value="1"/>
</dbReference>
<name>A0A974Y5R3_9GAMM</name>
<dbReference type="RefSeq" id="WP_200615225.1">
    <property type="nucleotide sequence ID" value="NZ_CP071518.1"/>
</dbReference>
<gene>
    <name evidence="2" type="ORF">I8J32_003195</name>
</gene>
<dbReference type="KEGG" id="lsf:I8J32_003195"/>
<accession>A0A974Y5R3</accession>
<dbReference type="InterPro" id="IPR050834">
    <property type="entry name" value="Glycosyltransf_2"/>
</dbReference>